<dbReference type="EMBL" id="JASBWR010000097">
    <property type="protein sequence ID" value="KAJ9095869.1"/>
    <property type="molecule type" value="Genomic_DNA"/>
</dbReference>
<evidence type="ECO:0000313" key="1">
    <source>
        <dbReference type="EMBL" id="KAJ9095869.1"/>
    </source>
</evidence>
<proteinExistence type="predicted"/>
<sequence length="643" mass="72337">MVDFSQEKNHDIASSSRVLDLDEEYSNEDSPEYSNIYIDEYNPNGLRKPTAHEKQTLRRVIVNLPWKCYFLCLAELAERASYYSVQGILSNFIQRPLPPGSTTGKVMAGPGSENISPGALNMGLPTTQAMTNLLAFLAYLLPLYGGYVADTKLGKLKAIWVGIAAGLVSHILFVIAAIPQVIDQGHGIVPLAFAIITLAIGTGFIKPNLLPLLMDQYKEQHDVVKVLPSGEHVIIDREKTLERITLYFYWSINIGAFFQLATSYIERRIGFWFAFFIPIIIYLILPVVFWYLKTVVIDTPPEGSVLTNASKIIRVSYRRGWVKRLRNGTFWDYAAPTEMEKRGETFYKEQPSFISRTYNKLRGTPVEKPLPITWNDQWVLNVKQTIDACKIFCYYPIYLLNDNGLGSVQTSQAGSMTLNGVPNDLFNNFNPLTIIVLIPILDLAVYPALRRFKINFRPVYRITFGFFVASMAQVAGAVLQHKIYKTSPCGNYATNCEKGVSPISAWQEVSLYVLQAASECFAMTTSYEIAYTRAPPKSKGLVMALCLFASAISSALSLAITPALYDPHIIWAFVAMACIGIFFTILFFIHFRKLHVQMEKERIWRETLDHEDRVAAFKAAETGEVTTNFNNLEAVTSLRAQGK</sequence>
<keyword evidence="2" id="KW-1185">Reference proteome</keyword>
<gene>
    <name evidence="1" type="ORF">QFC19_007358</name>
</gene>
<organism evidence="1 2">
    <name type="scientific">Naganishia cerealis</name>
    <dbReference type="NCBI Taxonomy" id="610337"/>
    <lineage>
        <taxon>Eukaryota</taxon>
        <taxon>Fungi</taxon>
        <taxon>Dikarya</taxon>
        <taxon>Basidiomycota</taxon>
        <taxon>Agaricomycotina</taxon>
        <taxon>Tremellomycetes</taxon>
        <taxon>Filobasidiales</taxon>
        <taxon>Filobasidiaceae</taxon>
        <taxon>Naganishia</taxon>
    </lineage>
</organism>
<evidence type="ECO:0000313" key="2">
    <source>
        <dbReference type="Proteomes" id="UP001241377"/>
    </source>
</evidence>
<dbReference type="Proteomes" id="UP001241377">
    <property type="component" value="Unassembled WGS sequence"/>
</dbReference>
<name>A0ACC2V9K7_9TREE</name>
<comment type="caution">
    <text evidence="1">The sequence shown here is derived from an EMBL/GenBank/DDBJ whole genome shotgun (WGS) entry which is preliminary data.</text>
</comment>
<protein>
    <submittedName>
        <fullName evidence="1">Uncharacterized protein</fullName>
    </submittedName>
</protein>
<reference evidence="1" key="1">
    <citation type="submission" date="2023-04" db="EMBL/GenBank/DDBJ databases">
        <title>Draft Genome sequencing of Naganishia species isolated from polar environments using Oxford Nanopore Technology.</title>
        <authorList>
            <person name="Leo P."/>
            <person name="Venkateswaran K."/>
        </authorList>
    </citation>
    <scope>NUCLEOTIDE SEQUENCE</scope>
    <source>
        <strain evidence="1">MNA-CCFEE 5261</strain>
    </source>
</reference>
<accession>A0ACC2V9K7</accession>